<keyword evidence="2" id="KW-0231">Viral genome packaging</keyword>
<dbReference type="Gene3D" id="6.10.140.2160">
    <property type="match status" value="1"/>
</dbReference>
<evidence type="ECO:0000256" key="1">
    <source>
        <dbReference type="ARBA" id="ARBA00022612"/>
    </source>
</evidence>
<organism evidence="3 4">
    <name type="scientific">Candidatus Pullichristensenella excrementigallinarum</name>
    <dbReference type="NCBI Taxonomy" id="2840907"/>
    <lineage>
        <taxon>Bacteria</taxon>
        <taxon>Bacillati</taxon>
        <taxon>Bacillota</taxon>
        <taxon>Clostridia</taxon>
        <taxon>Candidatus Pullichristensenella</taxon>
    </lineage>
</organism>
<dbReference type="InterPro" id="IPR052404">
    <property type="entry name" value="SPP1-like_terminase"/>
</dbReference>
<dbReference type="PANTHER" id="PTHR41328">
    <property type="entry name" value="TERMINASE SMALL SUBUNIT-RELATED"/>
    <property type="match status" value="1"/>
</dbReference>
<reference evidence="3" key="1">
    <citation type="submission" date="2020-10" db="EMBL/GenBank/DDBJ databases">
        <authorList>
            <person name="Gilroy R."/>
        </authorList>
    </citation>
    <scope>NUCLEOTIDE SEQUENCE</scope>
    <source>
        <strain evidence="3">ChiHcec3-11533</strain>
    </source>
</reference>
<dbReference type="InterPro" id="IPR038713">
    <property type="entry name" value="Terminase_Gp1_N_sf"/>
</dbReference>
<evidence type="ECO:0000256" key="2">
    <source>
        <dbReference type="ARBA" id="ARBA00023219"/>
    </source>
</evidence>
<protein>
    <submittedName>
        <fullName evidence="3">Terminase small subunit</fullName>
    </submittedName>
</protein>
<evidence type="ECO:0000313" key="4">
    <source>
        <dbReference type="Proteomes" id="UP000824072"/>
    </source>
</evidence>
<dbReference type="PANTHER" id="PTHR41328:SF2">
    <property type="entry name" value="TERMINASE SMALL SUBUNIT"/>
    <property type="match status" value="1"/>
</dbReference>
<dbReference type="EMBL" id="DVMU01000038">
    <property type="protein sequence ID" value="HIU33269.1"/>
    <property type="molecule type" value="Genomic_DNA"/>
</dbReference>
<dbReference type="Proteomes" id="UP000824072">
    <property type="component" value="Unassembled WGS sequence"/>
</dbReference>
<dbReference type="GO" id="GO:0051276">
    <property type="term" value="P:chromosome organization"/>
    <property type="evidence" value="ECO:0007669"/>
    <property type="project" value="InterPro"/>
</dbReference>
<name>A0A9D1ICE2_9FIRM</name>
<reference evidence="3" key="2">
    <citation type="journal article" date="2021" name="PeerJ">
        <title>Extensive microbial diversity within the chicken gut microbiome revealed by metagenomics and culture.</title>
        <authorList>
            <person name="Gilroy R."/>
            <person name="Ravi A."/>
            <person name="Getino M."/>
            <person name="Pursley I."/>
            <person name="Horton D.L."/>
            <person name="Alikhan N.F."/>
            <person name="Baker D."/>
            <person name="Gharbi K."/>
            <person name="Hall N."/>
            <person name="Watson M."/>
            <person name="Adriaenssens E.M."/>
            <person name="Foster-Nyarko E."/>
            <person name="Jarju S."/>
            <person name="Secka A."/>
            <person name="Antonio M."/>
            <person name="Oren A."/>
            <person name="Chaudhuri R.R."/>
            <person name="La Ragione R."/>
            <person name="Hildebrand F."/>
            <person name="Pallen M.J."/>
        </authorList>
    </citation>
    <scope>NUCLEOTIDE SEQUENCE</scope>
    <source>
        <strain evidence="3">ChiHcec3-11533</strain>
    </source>
</reference>
<gene>
    <name evidence="3" type="ORF">IAB02_01775</name>
</gene>
<dbReference type="Pfam" id="PF03592">
    <property type="entry name" value="Terminase_2"/>
    <property type="match status" value="1"/>
</dbReference>
<sequence length="125" mass="14200">MKEKGLRERQRRFADFYLECGNASEAARRAGYKPDYGWRLLRDEGVKQFLAGRLEAMDDKRVADAGEVLKYLTSVLRGEAGEELKSPTVRMRAAELLGKRFGVFQEGEGEEKEEKVVIVDDVKGK</sequence>
<proteinExistence type="predicted"/>
<dbReference type="AlphaFoldDB" id="A0A9D1ICE2"/>
<dbReference type="InterPro" id="IPR005335">
    <property type="entry name" value="Terminase_ssu"/>
</dbReference>
<accession>A0A9D1ICE2</accession>
<comment type="caution">
    <text evidence="3">The sequence shown here is derived from an EMBL/GenBank/DDBJ whole genome shotgun (WGS) entry which is preliminary data.</text>
</comment>
<keyword evidence="1" id="KW-1188">Viral release from host cell</keyword>
<evidence type="ECO:0000313" key="3">
    <source>
        <dbReference type="EMBL" id="HIU33269.1"/>
    </source>
</evidence>
<dbReference type="Gene3D" id="1.10.10.1400">
    <property type="entry name" value="Terminase, small subunit, N-terminal DNA-binding domain, HTH motif"/>
    <property type="match status" value="1"/>
</dbReference>